<name>A0ABU6NZV0_9BACI</name>
<evidence type="ECO:0000313" key="5">
    <source>
        <dbReference type="Proteomes" id="UP001342826"/>
    </source>
</evidence>
<dbReference type="InterPro" id="IPR008978">
    <property type="entry name" value="HSP20-like_chaperone"/>
</dbReference>
<dbReference type="Gene3D" id="2.60.40.790">
    <property type="match status" value="1"/>
</dbReference>
<evidence type="ECO:0000256" key="1">
    <source>
        <dbReference type="PROSITE-ProRule" id="PRU00285"/>
    </source>
</evidence>
<evidence type="ECO:0000259" key="3">
    <source>
        <dbReference type="PROSITE" id="PS01031"/>
    </source>
</evidence>
<dbReference type="SUPFAM" id="SSF49764">
    <property type="entry name" value="HSP20-like chaperones"/>
    <property type="match status" value="1"/>
</dbReference>
<dbReference type="InterPro" id="IPR002068">
    <property type="entry name" value="A-crystallin/Hsp20_dom"/>
</dbReference>
<sequence length="131" mass="15349">MNKKNPADWTGIEGWMEQFFYDPFTSFLDQYTFRVDLFETSAYFIIEAELNDVQLDNIKVEINNETLKITKIMKPAEEDIQIEELNRTVILPFSIEQKEIDAHYVNGILEVKIAKEKSCLLKRKSIPIQAN</sequence>
<dbReference type="GeneID" id="301143190"/>
<comment type="caution">
    <text evidence="4">The sequence shown here is derived from an EMBL/GenBank/DDBJ whole genome shotgun (WGS) entry which is preliminary data.</text>
</comment>
<dbReference type="PROSITE" id="PS01031">
    <property type="entry name" value="SHSP"/>
    <property type="match status" value="1"/>
</dbReference>
<accession>A0ABU6NZV0</accession>
<gene>
    <name evidence="4" type="ORF">P9271_15165</name>
</gene>
<organism evidence="4 5">
    <name type="scientific">Metabacillus fastidiosus</name>
    <dbReference type="NCBI Taxonomy" id="1458"/>
    <lineage>
        <taxon>Bacteria</taxon>
        <taxon>Bacillati</taxon>
        <taxon>Bacillota</taxon>
        <taxon>Bacilli</taxon>
        <taxon>Bacillales</taxon>
        <taxon>Bacillaceae</taxon>
        <taxon>Metabacillus</taxon>
    </lineage>
</organism>
<dbReference type="Proteomes" id="UP001342826">
    <property type="component" value="Unassembled WGS sequence"/>
</dbReference>
<dbReference type="CDD" id="cd06464">
    <property type="entry name" value="ACD_sHsps-like"/>
    <property type="match status" value="1"/>
</dbReference>
<keyword evidence="5" id="KW-1185">Reference proteome</keyword>
<feature type="domain" description="SHSP" evidence="3">
    <location>
        <begin position="26"/>
        <end position="131"/>
    </location>
</feature>
<evidence type="ECO:0000256" key="2">
    <source>
        <dbReference type="RuleBase" id="RU003616"/>
    </source>
</evidence>
<dbReference type="RefSeq" id="WP_066235435.1">
    <property type="nucleotide sequence ID" value="NZ_JARTFQ010000005.1"/>
</dbReference>
<dbReference type="Pfam" id="PF00011">
    <property type="entry name" value="HSP20"/>
    <property type="match status" value="1"/>
</dbReference>
<comment type="similarity">
    <text evidence="1 2">Belongs to the small heat shock protein (HSP20) family.</text>
</comment>
<evidence type="ECO:0000313" key="4">
    <source>
        <dbReference type="EMBL" id="MED4402657.1"/>
    </source>
</evidence>
<dbReference type="EMBL" id="JARTFS010000012">
    <property type="protein sequence ID" value="MED4402657.1"/>
    <property type="molecule type" value="Genomic_DNA"/>
</dbReference>
<reference evidence="4 5" key="1">
    <citation type="submission" date="2023-03" db="EMBL/GenBank/DDBJ databases">
        <title>Bacillus Genome Sequencing.</title>
        <authorList>
            <person name="Dunlap C."/>
        </authorList>
    </citation>
    <scope>NUCLEOTIDE SEQUENCE [LARGE SCALE GENOMIC DNA]</scope>
    <source>
        <strain evidence="4 5">NRS-1717</strain>
    </source>
</reference>
<proteinExistence type="inferred from homology"/>
<protein>
    <submittedName>
        <fullName evidence="4">Hsp20/alpha crystallin family protein</fullName>
    </submittedName>
</protein>